<dbReference type="Proteomes" id="UP000001400">
    <property type="component" value="Chromosome"/>
</dbReference>
<gene>
    <name evidence="2" type="ordered locus">Aboo_1270</name>
</gene>
<dbReference type="InterPro" id="IPR010016">
    <property type="entry name" value="PxpB"/>
</dbReference>
<dbReference type="PANTHER" id="PTHR34698:SF2">
    <property type="entry name" value="5-OXOPROLINASE SUBUNIT B"/>
    <property type="match status" value="1"/>
</dbReference>
<reference evidence="2" key="1">
    <citation type="submission" date="2010-02" db="EMBL/GenBank/DDBJ databases">
        <title>Complete sequence of Aciduliprofundum boonei T469.</title>
        <authorList>
            <consortium name="US DOE Joint Genome Institute"/>
            <person name="Lucas S."/>
            <person name="Copeland A."/>
            <person name="Lapidus A."/>
            <person name="Cheng J.-F."/>
            <person name="Bruce D."/>
            <person name="Goodwin L."/>
            <person name="Pitluck S."/>
            <person name="Saunders E."/>
            <person name="Detter J.C."/>
            <person name="Han C."/>
            <person name="Tapia R."/>
            <person name="Land M."/>
            <person name="Hauser L."/>
            <person name="Kyrpides N."/>
            <person name="Mikhailova N."/>
            <person name="Flores G."/>
            <person name="Reysenbach A.-L."/>
            <person name="Woyke T."/>
        </authorList>
    </citation>
    <scope>NUCLEOTIDE SEQUENCE</scope>
    <source>
        <strain evidence="2">T469</strain>
    </source>
</reference>
<dbReference type="GO" id="GO:0016787">
    <property type="term" value="F:hydrolase activity"/>
    <property type="evidence" value="ECO:0007669"/>
    <property type="project" value="UniProtKB-KW"/>
</dbReference>
<keyword evidence="3" id="KW-1185">Reference proteome</keyword>
<evidence type="ECO:0000259" key="1">
    <source>
        <dbReference type="SMART" id="SM00796"/>
    </source>
</evidence>
<sequence length="221" mass="24872">MIRAAGDSALIINLGNEIDEEINKRVHAIARRIEEERIVGIKEVVPTYTSIYVYYDPLIVSYDKLKFLLKNYLIEEPRTMNGKIVEIPVIYGGKYGPDIEFVASYNGLSVDDVIELHTKPLYRVYMLGFLPGFAYLGGMDERIATPRLENPRKRVPAGSVGIAGKQTGWYAIESPGGWRIIGRTPLRTFNPSKEPPSIVLPGDYVKFKAIDEDNAEEYDGK</sequence>
<dbReference type="Pfam" id="PF02682">
    <property type="entry name" value="CT_C_D"/>
    <property type="match status" value="1"/>
</dbReference>
<dbReference type="OrthoDB" id="84558at2157"/>
<dbReference type="SUPFAM" id="SSF160467">
    <property type="entry name" value="PH0987 N-terminal domain-like"/>
    <property type="match status" value="1"/>
</dbReference>
<dbReference type="GeneID" id="8828232"/>
<dbReference type="STRING" id="439481.Aboo_1270"/>
<feature type="domain" description="Carboxyltransferase" evidence="1">
    <location>
        <begin position="2"/>
        <end position="199"/>
    </location>
</feature>
<dbReference type="NCBIfam" id="TIGR00370">
    <property type="entry name" value="5-oxoprolinase subunit PxpB"/>
    <property type="match status" value="1"/>
</dbReference>
<dbReference type="eggNOG" id="arCOG05809">
    <property type="taxonomic scope" value="Archaea"/>
</dbReference>
<accession>B5ICJ9</accession>
<proteinExistence type="predicted"/>
<dbReference type="RefSeq" id="WP_008083974.1">
    <property type="nucleotide sequence ID" value="NC_013926.1"/>
</dbReference>
<dbReference type="InterPro" id="IPR029000">
    <property type="entry name" value="Cyclophilin-like_dom_sf"/>
</dbReference>
<protein>
    <submittedName>
        <fullName evidence="2">Allophanate hydrolase subunit 1</fullName>
    </submittedName>
</protein>
<evidence type="ECO:0000313" key="2">
    <source>
        <dbReference type="EMBL" id="ADD09078.1"/>
    </source>
</evidence>
<name>B5ICJ9_ACIB4</name>
<keyword evidence="2" id="KW-0378">Hydrolase</keyword>
<dbReference type="KEGG" id="abi:Aboo_1270"/>
<dbReference type="AlphaFoldDB" id="B5ICJ9"/>
<dbReference type="EMBL" id="CP001941">
    <property type="protein sequence ID" value="ADD09078.1"/>
    <property type="molecule type" value="Genomic_DNA"/>
</dbReference>
<dbReference type="SMART" id="SM00796">
    <property type="entry name" value="AHS1"/>
    <property type="match status" value="1"/>
</dbReference>
<organism evidence="2 3">
    <name type="scientific">Aciduliprofundum boonei (strain DSM 19572 / T469)</name>
    <dbReference type="NCBI Taxonomy" id="439481"/>
    <lineage>
        <taxon>Archaea</taxon>
        <taxon>Methanobacteriati</taxon>
        <taxon>Thermoplasmatota</taxon>
        <taxon>DHVE2 group</taxon>
        <taxon>Candidatus Aciduliprofundum</taxon>
    </lineage>
</organism>
<dbReference type="InterPro" id="IPR003833">
    <property type="entry name" value="CT_C_D"/>
</dbReference>
<dbReference type="Gene3D" id="2.40.100.10">
    <property type="entry name" value="Cyclophilin-like"/>
    <property type="match status" value="1"/>
</dbReference>
<evidence type="ECO:0000313" key="3">
    <source>
        <dbReference type="Proteomes" id="UP000001400"/>
    </source>
</evidence>
<dbReference type="HOGENOM" id="CLU_020207_1_0_2"/>
<dbReference type="Gene3D" id="3.30.1360.40">
    <property type="match status" value="1"/>
</dbReference>
<dbReference type="SUPFAM" id="SSF50891">
    <property type="entry name" value="Cyclophilin-like"/>
    <property type="match status" value="1"/>
</dbReference>
<dbReference type="PANTHER" id="PTHR34698">
    <property type="entry name" value="5-OXOPROLINASE SUBUNIT B"/>
    <property type="match status" value="1"/>
</dbReference>